<dbReference type="EMBL" id="CM042064">
    <property type="protein sequence ID" value="KAI3665409.1"/>
    <property type="molecule type" value="Genomic_DNA"/>
</dbReference>
<evidence type="ECO:0000313" key="1">
    <source>
        <dbReference type="EMBL" id="KAI3665409.1"/>
    </source>
</evidence>
<reference evidence="2" key="1">
    <citation type="journal article" date="2022" name="Mol. Ecol. Resour.">
        <title>The genomes of chicory, endive, great burdock and yacon provide insights into Asteraceae palaeo-polyploidization history and plant inulin production.</title>
        <authorList>
            <person name="Fan W."/>
            <person name="Wang S."/>
            <person name="Wang H."/>
            <person name="Wang A."/>
            <person name="Jiang F."/>
            <person name="Liu H."/>
            <person name="Zhao H."/>
            <person name="Xu D."/>
            <person name="Zhang Y."/>
        </authorList>
    </citation>
    <scope>NUCLEOTIDE SEQUENCE [LARGE SCALE GENOMIC DNA]</scope>
    <source>
        <strain evidence="2">cv. Niubang</strain>
    </source>
</reference>
<keyword evidence="2" id="KW-1185">Reference proteome</keyword>
<name>A0ACB8XGE3_ARCLA</name>
<reference evidence="1 2" key="2">
    <citation type="journal article" date="2022" name="Mol. Ecol. Resour.">
        <title>The genomes of chicory, endive, great burdock and yacon provide insights into Asteraceae paleo-polyploidization history and plant inulin production.</title>
        <authorList>
            <person name="Fan W."/>
            <person name="Wang S."/>
            <person name="Wang H."/>
            <person name="Wang A."/>
            <person name="Jiang F."/>
            <person name="Liu H."/>
            <person name="Zhao H."/>
            <person name="Xu D."/>
            <person name="Zhang Y."/>
        </authorList>
    </citation>
    <scope>NUCLEOTIDE SEQUENCE [LARGE SCALE GENOMIC DNA]</scope>
    <source>
        <strain evidence="2">cv. Niubang</strain>
    </source>
</reference>
<sequence>MITKDFVAHLICKLQRRIVGFVFSFKLQSKIDVYDQVPAVSLCQCLQNISTYSHKAATSCLLTGMEAPVRNLPWNHLQTQDFA</sequence>
<protein>
    <submittedName>
        <fullName evidence="1">Uncharacterized protein</fullName>
    </submittedName>
</protein>
<accession>A0ACB8XGE3</accession>
<proteinExistence type="predicted"/>
<gene>
    <name evidence="1" type="ORF">L6452_44036</name>
</gene>
<dbReference type="Proteomes" id="UP001055879">
    <property type="component" value="Linkage Group LG18"/>
</dbReference>
<organism evidence="1 2">
    <name type="scientific">Arctium lappa</name>
    <name type="common">Greater burdock</name>
    <name type="synonym">Lappa major</name>
    <dbReference type="NCBI Taxonomy" id="4217"/>
    <lineage>
        <taxon>Eukaryota</taxon>
        <taxon>Viridiplantae</taxon>
        <taxon>Streptophyta</taxon>
        <taxon>Embryophyta</taxon>
        <taxon>Tracheophyta</taxon>
        <taxon>Spermatophyta</taxon>
        <taxon>Magnoliopsida</taxon>
        <taxon>eudicotyledons</taxon>
        <taxon>Gunneridae</taxon>
        <taxon>Pentapetalae</taxon>
        <taxon>asterids</taxon>
        <taxon>campanulids</taxon>
        <taxon>Asterales</taxon>
        <taxon>Asteraceae</taxon>
        <taxon>Carduoideae</taxon>
        <taxon>Cardueae</taxon>
        <taxon>Arctiinae</taxon>
        <taxon>Arctium</taxon>
    </lineage>
</organism>
<comment type="caution">
    <text evidence="1">The sequence shown here is derived from an EMBL/GenBank/DDBJ whole genome shotgun (WGS) entry which is preliminary data.</text>
</comment>
<evidence type="ECO:0000313" key="2">
    <source>
        <dbReference type="Proteomes" id="UP001055879"/>
    </source>
</evidence>